<gene>
    <name evidence="2" type="ORF">BFP76_01155</name>
</gene>
<evidence type="ECO:0000256" key="1">
    <source>
        <dbReference type="SAM" id="SignalP"/>
    </source>
</evidence>
<protein>
    <submittedName>
        <fullName evidence="2">Uncharacterized protein</fullName>
    </submittedName>
</protein>
<evidence type="ECO:0000313" key="2">
    <source>
        <dbReference type="EMBL" id="PIB23892.1"/>
    </source>
</evidence>
<dbReference type="Proteomes" id="UP000231516">
    <property type="component" value="Unassembled WGS sequence"/>
</dbReference>
<evidence type="ECO:0000313" key="3">
    <source>
        <dbReference type="Proteomes" id="UP000231516"/>
    </source>
</evidence>
<organism evidence="2 3">
    <name type="scientific">Paramylibacter kogurei</name>
    <dbReference type="NCBI Taxonomy" id="1889778"/>
    <lineage>
        <taxon>Bacteria</taxon>
        <taxon>Pseudomonadati</taxon>
        <taxon>Pseudomonadota</taxon>
        <taxon>Alphaproteobacteria</taxon>
        <taxon>Rhodobacterales</taxon>
        <taxon>Paracoccaceae</taxon>
        <taxon>Paramylibacter</taxon>
    </lineage>
</organism>
<feature type="signal peptide" evidence="1">
    <location>
        <begin position="1"/>
        <end position="24"/>
    </location>
</feature>
<reference evidence="2 3" key="1">
    <citation type="submission" date="2016-08" db="EMBL/GenBank/DDBJ databases">
        <title>Draft genome of Amylibacter sp. strain 4G11.</title>
        <authorList>
            <person name="Wong S.-K."/>
            <person name="Hamasaki K."/>
            <person name="Yoshizawa S."/>
        </authorList>
    </citation>
    <scope>NUCLEOTIDE SEQUENCE [LARGE SCALE GENOMIC DNA]</scope>
    <source>
        <strain evidence="2 3">4G11</strain>
    </source>
</reference>
<name>A0A2G5K4E8_9RHOB</name>
<keyword evidence="3" id="KW-1185">Reference proteome</keyword>
<dbReference type="AlphaFoldDB" id="A0A2G5K4E8"/>
<accession>A0A2G5K4E8</accession>
<sequence length="242" mass="27493">MRKFVTSVWVVAVLGFAQATTSYAQTTQRIEPSDEQIVQELLAGEDKGFYIALAKYFPTEGEEYVQVVKRVITEKDDGKPKLEQWLDDTVDRLKSNLEYAPDASLKLIIDEYVQNLIRLQDRPELCEIYANKGLWGLMTWGEHDAPKFVETNFETHFAAMYQGQKNPVKRAATTGDDFRRFKNAFLENGGTEADLDVIRGKSKKGADKCASNIKYFAALRDNELEGGDKVRADLFWTTASIR</sequence>
<proteinExistence type="predicted"/>
<feature type="chain" id="PRO_5013821512" evidence="1">
    <location>
        <begin position="25"/>
        <end position="242"/>
    </location>
</feature>
<comment type="caution">
    <text evidence="2">The sequence shown here is derived from an EMBL/GenBank/DDBJ whole genome shotgun (WGS) entry which is preliminary data.</text>
</comment>
<dbReference type="EMBL" id="MDGM01000012">
    <property type="protein sequence ID" value="PIB23892.1"/>
    <property type="molecule type" value="Genomic_DNA"/>
</dbReference>
<keyword evidence="1" id="KW-0732">Signal</keyword>